<name>I3SCE3_LOTJA</name>
<protein>
    <submittedName>
        <fullName evidence="1">Uncharacterized protein</fullName>
    </submittedName>
</protein>
<evidence type="ECO:0000313" key="1">
    <source>
        <dbReference type="EMBL" id="AFK37935.1"/>
    </source>
</evidence>
<organism evidence="1">
    <name type="scientific">Lotus japonicus</name>
    <name type="common">Lotus corniculatus var. japonicus</name>
    <dbReference type="NCBI Taxonomy" id="34305"/>
    <lineage>
        <taxon>Eukaryota</taxon>
        <taxon>Viridiplantae</taxon>
        <taxon>Streptophyta</taxon>
        <taxon>Embryophyta</taxon>
        <taxon>Tracheophyta</taxon>
        <taxon>Spermatophyta</taxon>
        <taxon>Magnoliopsida</taxon>
        <taxon>eudicotyledons</taxon>
        <taxon>Gunneridae</taxon>
        <taxon>Pentapetalae</taxon>
        <taxon>rosids</taxon>
        <taxon>fabids</taxon>
        <taxon>Fabales</taxon>
        <taxon>Fabaceae</taxon>
        <taxon>Papilionoideae</taxon>
        <taxon>50 kb inversion clade</taxon>
        <taxon>NPAAA clade</taxon>
        <taxon>Hologalegina</taxon>
        <taxon>robinioid clade</taxon>
        <taxon>Loteae</taxon>
        <taxon>Lotus</taxon>
    </lineage>
</organism>
<dbReference type="AlphaFoldDB" id="I3SCE3"/>
<accession>I3SCE3</accession>
<proteinExistence type="evidence at transcript level"/>
<dbReference type="EMBL" id="BT138140">
    <property type="protein sequence ID" value="AFK37935.1"/>
    <property type="molecule type" value="mRNA"/>
</dbReference>
<sequence length="108" mass="12836">MTCSIVFANPSSSFFFRFTELMFPHRLSQQLFCFSLSWCWWRLVLLHFPRRQSSSRFWKQSAELCLAGHFLSLPLSVPSNQCRMIPHLPIYPELSSLLQHILHMTYQL</sequence>
<reference evidence="1" key="1">
    <citation type="submission" date="2012-05" db="EMBL/GenBank/DDBJ databases">
        <authorList>
            <person name="Krishnakumar V."/>
            <person name="Cheung F."/>
            <person name="Xiao Y."/>
            <person name="Chan A."/>
            <person name="Moskal W.A."/>
            <person name="Town C.D."/>
        </authorList>
    </citation>
    <scope>NUCLEOTIDE SEQUENCE</scope>
</reference>